<gene>
    <name evidence="2" type="ORF">KI387_018176</name>
</gene>
<evidence type="ECO:0000256" key="1">
    <source>
        <dbReference type="SAM" id="MobiDB-lite"/>
    </source>
</evidence>
<feature type="non-terminal residue" evidence="2">
    <location>
        <position position="65"/>
    </location>
</feature>
<sequence length="65" mass="7266">MKEDDDQIKKGKEKAKGVLARHDLEIHQCRVDDDSKAAKKMTPDQVSHGGDCQNNPMNVSKDDDT</sequence>
<protein>
    <submittedName>
        <fullName evidence="2">Uncharacterized protein</fullName>
    </submittedName>
</protein>
<reference evidence="2 3" key="1">
    <citation type="journal article" date="2021" name="Nat. Plants">
        <title>The Taxus genome provides insights into paclitaxel biosynthesis.</title>
        <authorList>
            <person name="Xiong X."/>
            <person name="Gou J."/>
            <person name="Liao Q."/>
            <person name="Li Y."/>
            <person name="Zhou Q."/>
            <person name="Bi G."/>
            <person name="Li C."/>
            <person name="Du R."/>
            <person name="Wang X."/>
            <person name="Sun T."/>
            <person name="Guo L."/>
            <person name="Liang H."/>
            <person name="Lu P."/>
            <person name="Wu Y."/>
            <person name="Zhang Z."/>
            <person name="Ro D.K."/>
            <person name="Shang Y."/>
            <person name="Huang S."/>
            <person name="Yan J."/>
        </authorList>
    </citation>
    <scope>NUCLEOTIDE SEQUENCE [LARGE SCALE GENOMIC DNA]</scope>
    <source>
        <strain evidence="2">Ta-2019</strain>
    </source>
</reference>
<evidence type="ECO:0000313" key="2">
    <source>
        <dbReference type="EMBL" id="KAH9323537.1"/>
    </source>
</evidence>
<dbReference type="Proteomes" id="UP000824469">
    <property type="component" value="Unassembled WGS sequence"/>
</dbReference>
<dbReference type="EMBL" id="JAHRHJ020000003">
    <property type="protein sequence ID" value="KAH9323537.1"/>
    <property type="molecule type" value="Genomic_DNA"/>
</dbReference>
<feature type="region of interest" description="Disordered" evidence="1">
    <location>
        <begin position="31"/>
        <end position="65"/>
    </location>
</feature>
<proteinExistence type="predicted"/>
<organism evidence="2 3">
    <name type="scientific">Taxus chinensis</name>
    <name type="common">Chinese yew</name>
    <name type="synonym">Taxus wallichiana var. chinensis</name>
    <dbReference type="NCBI Taxonomy" id="29808"/>
    <lineage>
        <taxon>Eukaryota</taxon>
        <taxon>Viridiplantae</taxon>
        <taxon>Streptophyta</taxon>
        <taxon>Embryophyta</taxon>
        <taxon>Tracheophyta</taxon>
        <taxon>Spermatophyta</taxon>
        <taxon>Pinopsida</taxon>
        <taxon>Pinidae</taxon>
        <taxon>Conifers II</taxon>
        <taxon>Cupressales</taxon>
        <taxon>Taxaceae</taxon>
        <taxon>Taxus</taxon>
    </lineage>
</organism>
<accession>A0AA38GJP9</accession>
<evidence type="ECO:0000313" key="3">
    <source>
        <dbReference type="Proteomes" id="UP000824469"/>
    </source>
</evidence>
<comment type="caution">
    <text evidence="2">The sequence shown here is derived from an EMBL/GenBank/DDBJ whole genome shotgun (WGS) entry which is preliminary data.</text>
</comment>
<dbReference type="AlphaFoldDB" id="A0AA38GJP9"/>
<keyword evidence="3" id="KW-1185">Reference proteome</keyword>
<name>A0AA38GJP9_TAXCH</name>